<keyword evidence="2" id="KW-1185">Reference proteome</keyword>
<dbReference type="Proteomes" id="UP000183971">
    <property type="component" value="Unassembled WGS sequence"/>
</dbReference>
<dbReference type="GeneID" id="42050786"/>
<dbReference type="RefSeq" id="XP_031079495.1">
    <property type="nucleotide sequence ID" value="XM_031229238.1"/>
</dbReference>
<accession>A0A1L7VF69</accession>
<evidence type="ECO:0000313" key="2">
    <source>
        <dbReference type="Proteomes" id="UP000183971"/>
    </source>
</evidence>
<reference evidence="2" key="1">
    <citation type="journal article" date="2016" name="Genome Biol. Evol.">
        <title>Comparative 'omics' of the Fusarium fujikuroi species complex highlights differences in genetic potential and metabolite synthesis.</title>
        <authorList>
            <person name="Niehaus E.-M."/>
            <person name="Muensterkoetter M."/>
            <person name="Proctor R.H."/>
            <person name="Brown D.W."/>
            <person name="Sharon A."/>
            <person name="Idan Y."/>
            <person name="Oren-Young L."/>
            <person name="Sieber C.M."/>
            <person name="Novak O."/>
            <person name="Pencik A."/>
            <person name="Tarkowska D."/>
            <person name="Hromadova K."/>
            <person name="Freeman S."/>
            <person name="Maymon M."/>
            <person name="Elazar M."/>
            <person name="Youssef S.A."/>
            <person name="El-Shabrawy E.S.M."/>
            <person name="Shalaby A.B.A."/>
            <person name="Houterman P."/>
            <person name="Brock N.L."/>
            <person name="Burkhardt I."/>
            <person name="Tsavkelova E.A."/>
            <person name="Dickschat J.S."/>
            <person name="Galuszka P."/>
            <person name="Gueldener U."/>
            <person name="Tudzynski B."/>
        </authorList>
    </citation>
    <scope>NUCLEOTIDE SEQUENCE [LARGE SCALE GENOMIC DNA]</scope>
    <source>
        <strain evidence="2">ET1</strain>
    </source>
</reference>
<dbReference type="VEuPathDB" id="FungiDB:FPRO_05906"/>
<evidence type="ECO:0000313" key="1">
    <source>
        <dbReference type="EMBL" id="CZR38902.1"/>
    </source>
</evidence>
<dbReference type="EMBL" id="FJOF01000003">
    <property type="protein sequence ID" value="CZR38902.1"/>
    <property type="molecule type" value="Genomic_DNA"/>
</dbReference>
<dbReference type="SUPFAM" id="SSF53067">
    <property type="entry name" value="Actin-like ATPase domain"/>
    <property type="match status" value="1"/>
</dbReference>
<dbReference type="PANTHER" id="PTHR14187">
    <property type="entry name" value="ALPHA KINASE/ELONGATION FACTOR 2 KINASE"/>
    <property type="match status" value="1"/>
</dbReference>
<name>A0A1L7VF69_FUSPR</name>
<gene>
    <name evidence="1" type="ORF">FPRO_05906</name>
</gene>
<dbReference type="InterPro" id="IPR043129">
    <property type="entry name" value="ATPase_NBD"/>
</dbReference>
<sequence>MPECKTLKDTAKYEIESQQQQTRLIYLGFKLDLDLSTQAVGHNTSAEGVRSGRNTDELVTDLIAQLVEHLMYTLREKLGSGLVNSTPLQFFITVPAIWSDLAKEKTMKASDVHKIFEPVVLEVIRLVKDQITAGNVPVQAILLVGGFGSSNYLKERLRAAIDSSVRILQPPNAWQAIVQGAVLKGLALSSPDSTVVKVENRKARKHYGTEWSVRWDEKSPKSKERKILGSTVSENEPYIAAFVWTNPVSKGRIRTVRMTIYNDPLSRDAPLSRNDNVGILSIVEADVNHIPENQLRRRKGCDGQWYYELNCKI</sequence>
<proteinExistence type="predicted"/>
<comment type="caution">
    <text evidence="1">The sequence shown here is derived from an EMBL/GenBank/DDBJ whole genome shotgun (WGS) entry which is preliminary data.</text>
</comment>
<protein>
    <submittedName>
        <fullName evidence="1">Related to hsp70 protein</fullName>
    </submittedName>
</protein>
<dbReference type="Gene3D" id="3.30.420.40">
    <property type="match status" value="1"/>
</dbReference>
<dbReference type="PANTHER" id="PTHR14187:SF82">
    <property type="entry name" value="FAMILY CHAPERONE, PUTATIVE (AFU_ORTHOLOGUE AFUA_7G08575)-RELATED"/>
    <property type="match status" value="1"/>
</dbReference>
<organism evidence="1 2">
    <name type="scientific">Fusarium proliferatum (strain ET1)</name>
    <name type="common">Orchid endophyte fungus</name>
    <dbReference type="NCBI Taxonomy" id="1227346"/>
    <lineage>
        <taxon>Eukaryota</taxon>
        <taxon>Fungi</taxon>
        <taxon>Dikarya</taxon>
        <taxon>Ascomycota</taxon>
        <taxon>Pezizomycotina</taxon>
        <taxon>Sordariomycetes</taxon>
        <taxon>Hypocreomycetidae</taxon>
        <taxon>Hypocreales</taxon>
        <taxon>Nectriaceae</taxon>
        <taxon>Fusarium</taxon>
        <taxon>Fusarium fujikuroi species complex</taxon>
    </lineage>
</organism>
<dbReference type="AlphaFoldDB" id="A0A1L7VF69"/>